<keyword evidence="1" id="KW-0547">Nucleotide-binding</keyword>
<reference evidence="5" key="2">
    <citation type="journal article" date="2020" name="Nat. Commun.">
        <title>Large-scale genome sequencing of mycorrhizal fungi provides insights into the early evolution of symbiotic traits.</title>
        <authorList>
            <person name="Miyauchi S."/>
            <person name="Kiss E."/>
            <person name="Kuo A."/>
            <person name="Drula E."/>
            <person name="Kohler A."/>
            <person name="Sanchez-Garcia M."/>
            <person name="Morin E."/>
            <person name="Andreopoulos B."/>
            <person name="Barry K.W."/>
            <person name="Bonito G."/>
            <person name="Buee M."/>
            <person name="Carver A."/>
            <person name="Chen C."/>
            <person name="Cichocki N."/>
            <person name="Clum A."/>
            <person name="Culley D."/>
            <person name="Crous P.W."/>
            <person name="Fauchery L."/>
            <person name="Girlanda M."/>
            <person name="Hayes R.D."/>
            <person name="Keri Z."/>
            <person name="LaButti K."/>
            <person name="Lipzen A."/>
            <person name="Lombard V."/>
            <person name="Magnuson J."/>
            <person name="Maillard F."/>
            <person name="Murat C."/>
            <person name="Nolan M."/>
            <person name="Ohm R.A."/>
            <person name="Pangilinan J."/>
            <person name="Pereira M.F."/>
            <person name="Perotto S."/>
            <person name="Peter M."/>
            <person name="Pfister S."/>
            <person name="Riley R."/>
            <person name="Sitrit Y."/>
            <person name="Stielow J.B."/>
            <person name="Szollosi G."/>
            <person name="Zifcakova L."/>
            <person name="Stursova M."/>
            <person name="Spatafora J.W."/>
            <person name="Tedersoo L."/>
            <person name="Vaario L.M."/>
            <person name="Yamada A."/>
            <person name="Yan M."/>
            <person name="Wang P."/>
            <person name="Xu J."/>
            <person name="Bruns T."/>
            <person name="Baldrian P."/>
            <person name="Vilgalys R."/>
            <person name="Dunand C."/>
            <person name="Henrissat B."/>
            <person name="Grigoriev I.V."/>
            <person name="Hibbett D."/>
            <person name="Nagy L.G."/>
            <person name="Martin F.M."/>
        </authorList>
    </citation>
    <scope>NUCLEOTIDE SEQUENCE</scope>
    <source>
        <strain evidence="5">Prilba</strain>
    </source>
</reference>
<dbReference type="InterPro" id="IPR000719">
    <property type="entry name" value="Prot_kinase_dom"/>
</dbReference>
<dbReference type="EMBL" id="WHVB01000023">
    <property type="protein sequence ID" value="KAF8471469.1"/>
    <property type="molecule type" value="Genomic_DNA"/>
</dbReference>
<gene>
    <name evidence="5" type="ORF">DFH94DRAFT_769728</name>
</gene>
<keyword evidence="6" id="KW-1185">Reference proteome</keyword>
<keyword evidence="2" id="KW-0067">ATP-binding</keyword>
<dbReference type="PROSITE" id="PS50011">
    <property type="entry name" value="PROTEIN_KINASE_DOM"/>
    <property type="match status" value="1"/>
</dbReference>
<evidence type="ECO:0000313" key="6">
    <source>
        <dbReference type="Proteomes" id="UP000759537"/>
    </source>
</evidence>
<sequence length="281" mass="32896">MLKKLLEDEGPHELQLNRLFSSEPLASNPRNHCAPLLDVIQLPNDPPIMVHSQLRTYYNPPFHTYGEFVTFFQQICDGVQFMHENHVAHRDCTAENIMLDPSRMYPKSFHPMVIGRTRDFRGKVKGRTRTWCSPRYFLIDLGLSRQYDPANGPPLEEPLRGGDKSAPEHRNMETPCNPFPTDVYYLGNLVREDYIQKYHGFEFMKPLVADMVQEDPMKRPTMDEVVNRFTEIKNKLSTWKLRSRMARNSEIWPVTAWRTVSHWYRTAGYVVTRKSALPEPK</sequence>
<dbReference type="GO" id="GO:0005524">
    <property type="term" value="F:ATP binding"/>
    <property type="evidence" value="ECO:0007669"/>
    <property type="project" value="UniProtKB-KW"/>
</dbReference>
<comment type="caution">
    <text evidence="5">The sequence shown here is derived from an EMBL/GenBank/DDBJ whole genome shotgun (WGS) entry which is preliminary data.</text>
</comment>
<organism evidence="5 6">
    <name type="scientific">Russula ochroleuca</name>
    <dbReference type="NCBI Taxonomy" id="152965"/>
    <lineage>
        <taxon>Eukaryota</taxon>
        <taxon>Fungi</taxon>
        <taxon>Dikarya</taxon>
        <taxon>Basidiomycota</taxon>
        <taxon>Agaricomycotina</taxon>
        <taxon>Agaricomycetes</taxon>
        <taxon>Russulales</taxon>
        <taxon>Russulaceae</taxon>
        <taxon>Russula</taxon>
    </lineage>
</organism>
<accession>A0A9P5JZX1</accession>
<dbReference type="GO" id="GO:0004674">
    <property type="term" value="F:protein serine/threonine kinase activity"/>
    <property type="evidence" value="ECO:0007669"/>
    <property type="project" value="TreeGrafter"/>
</dbReference>
<dbReference type="AlphaFoldDB" id="A0A9P5JZX1"/>
<dbReference type="Gene3D" id="1.10.510.10">
    <property type="entry name" value="Transferase(Phosphotransferase) domain 1"/>
    <property type="match status" value="1"/>
</dbReference>
<keyword evidence="5" id="KW-0418">Kinase</keyword>
<dbReference type="GO" id="GO:0005737">
    <property type="term" value="C:cytoplasm"/>
    <property type="evidence" value="ECO:0007669"/>
    <property type="project" value="TreeGrafter"/>
</dbReference>
<protein>
    <submittedName>
        <fullName evidence="5">Kinase-like domain-containing protein</fullName>
    </submittedName>
</protein>
<feature type="domain" description="Protein kinase" evidence="4">
    <location>
        <begin position="1"/>
        <end position="281"/>
    </location>
</feature>
<dbReference type="OrthoDB" id="5987198at2759"/>
<feature type="compositionally biased region" description="Basic and acidic residues" evidence="3">
    <location>
        <begin position="157"/>
        <end position="172"/>
    </location>
</feature>
<reference evidence="5" key="1">
    <citation type="submission" date="2019-10" db="EMBL/GenBank/DDBJ databases">
        <authorList>
            <consortium name="DOE Joint Genome Institute"/>
            <person name="Kuo A."/>
            <person name="Miyauchi S."/>
            <person name="Kiss E."/>
            <person name="Drula E."/>
            <person name="Kohler A."/>
            <person name="Sanchez-Garcia M."/>
            <person name="Andreopoulos B."/>
            <person name="Barry K.W."/>
            <person name="Bonito G."/>
            <person name="Buee M."/>
            <person name="Carver A."/>
            <person name="Chen C."/>
            <person name="Cichocki N."/>
            <person name="Clum A."/>
            <person name="Culley D."/>
            <person name="Crous P.W."/>
            <person name="Fauchery L."/>
            <person name="Girlanda M."/>
            <person name="Hayes R."/>
            <person name="Keri Z."/>
            <person name="LaButti K."/>
            <person name="Lipzen A."/>
            <person name="Lombard V."/>
            <person name="Magnuson J."/>
            <person name="Maillard F."/>
            <person name="Morin E."/>
            <person name="Murat C."/>
            <person name="Nolan M."/>
            <person name="Ohm R."/>
            <person name="Pangilinan J."/>
            <person name="Pereira M."/>
            <person name="Perotto S."/>
            <person name="Peter M."/>
            <person name="Riley R."/>
            <person name="Sitrit Y."/>
            <person name="Stielow B."/>
            <person name="Szollosi G."/>
            <person name="Zifcakova L."/>
            <person name="Stursova M."/>
            <person name="Spatafora J.W."/>
            <person name="Tedersoo L."/>
            <person name="Vaario L.-M."/>
            <person name="Yamada A."/>
            <person name="Yan M."/>
            <person name="Wang P."/>
            <person name="Xu J."/>
            <person name="Bruns T."/>
            <person name="Baldrian P."/>
            <person name="Vilgalys R."/>
            <person name="Henrissat B."/>
            <person name="Grigoriev I.V."/>
            <person name="Hibbett D."/>
            <person name="Nagy L.G."/>
            <person name="Martin F.M."/>
        </authorList>
    </citation>
    <scope>NUCLEOTIDE SEQUENCE</scope>
    <source>
        <strain evidence="5">Prilba</strain>
    </source>
</reference>
<dbReference type="Pfam" id="PF07714">
    <property type="entry name" value="PK_Tyr_Ser-Thr"/>
    <property type="match status" value="1"/>
</dbReference>
<evidence type="ECO:0000259" key="4">
    <source>
        <dbReference type="PROSITE" id="PS50011"/>
    </source>
</evidence>
<proteinExistence type="predicted"/>
<evidence type="ECO:0000313" key="5">
    <source>
        <dbReference type="EMBL" id="KAF8471469.1"/>
    </source>
</evidence>
<name>A0A9P5JZX1_9AGAM</name>
<evidence type="ECO:0000256" key="1">
    <source>
        <dbReference type="ARBA" id="ARBA00022741"/>
    </source>
</evidence>
<dbReference type="SUPFAM" id="SSF56112">
    <property type="entry name" value="Protein kinase-like (PK-like)"/>
    <property type="match status" value="1"/>
</dbReference>
<dbReference type="InterPro" id="IPR011009">
    <property type="entry name" value="Kinase-like_dom_sf"/>
</dbReference>
<dbReference type="InterPro" id="IPR001245">
    <property type="entry name" value="Ser-Thr/Tyr_kinase_cat_dom"/>
</dbReference>
<dbReference type="GO" id="GO:0035556">
    <property type="term" value="P:intracellular signal transduction"/>
    <property type="evidence" value="ECO:0007669"/>
    <property type="project" value="TreeGrafter"/>
</dbReference>
<evidence type="ECO:0000256" key="2">
    <source>
        <dbReference type="ARBA" id="ARBA00022840"/>
    </source>
</evidence>
<keyword evidence="5" id="KW-0808">Transferase</keyword>
<dbReference type="PANTHER" id="PTHR24346">
    <property type="entry name" value="MAP/MICROTUBULE AFFINITY-REGULATING KINASE"/>
    <property type="match status" value="1"/>
</dbReference>
<dbReference type="PANTHER" id="PTHR24346:SF30">
    <property type="entry name" value="MATERNAL EMBRYONIC LEUCINE ZIPPER KINASE"/>
    <property type="match status" value="1"/>
</dbReference>
<evidence type="ECO:0000256" key="3">
    <source>
        <dbReference type="SAM" id="MobiDB-lite"/>
    </source>
</evidence>
<feature type="region of interest" description="Disordered" evidence="3">
    <location>
        <begin position="150"/>
        <end position="173"/>
    </location>
</feature>
<dbReference type="Proteomes" id="UP000759537">
    <property type="component" value="Unassembled WGS sequence"/>
</dbReference>